<dbReference type="GO" id="GO:0015035">
    <property type="term" value="F:protein-disulfide reductase activity"/>
    <property type="evidence" value="ECO:0007669"/>
    <property type="project" value="InterPro"/>
</dbReference>
<dbReference type="OrthoDB" id="9813713at2"/>
<name>A0A064CU83_9MYCO</name>
<dbReference type="AlphaFoldDB" id="A0A064CU83"/>
<dbReference type="RefSeq" id="WP_036345237.1">
    <property type="nucleotide sequence ID" value="NZ_JALN02000001.1"/>
</dbReference>
<dbReference type="Pfam" id="PF04134">
    <property type="entry name" value="DCC1-like"/>
    <property type="match status" value="1"/>
</dbReference>
<dbReference type="InterPro" id="IPR052927">
    <property type="entry name" value="DCC_oxidoreductase"/>
</dbReference>
<dbReference type="STRING" id="1440774.Y900_026275"/>
<proteinExistence type="predicted"/>
<dbReference type="PANTHER" id="PTHR33639">
    <property type="entry name" value="THIOL-DISULFIDE OXIDOREDUCTASE DCC"/>
    <property type="match status" value="1"/>
</dbReference>
<keyword evidence="2" id="KW-1185">Reference proteome</keyword>
<dbReference type="eggNOG" id="COG3011">
    <property type="taxonomic scope" value="Bacteria"/>
</dbReference>
<comment type="caution">
    <text evidence="1">The sequence shown here is derived from an EMBL/GenBank/DDBJ whole genome shotgun (WGS) entry which is preliminary data.</text>
</comment>
<reference evidence="1" key="1">
    <citation type="submission" date="2014-05" db="EMBL/GenBank/DDBJ databases">
        <title>Genome sequence of Mycobacterium aromaticivorans strain JS19b1T (= DSM 45407T).</title>
        <authorList>
            <person name="Kwak Y."/>
            <person name="Park G.-S."/>
            <person name="Li Q.X."/>
            <person name="Lee S.-E."/>
            <person name="Shin J.-H."/>
        </authorList>
    </citation>
    <scope>NUCLEOTIDE SEQUENCE [LARGE SCALE GENOMIC DNA]</scope>
    <source>
        <strain evidence="1">JS19b1</strain>
    </source>
</reference>
<organism evidence="1 2">
    <name type="scientific">Mycolicibacterium aromaticivorans JS19b1 = JCM 16368</name>
    <dbReference type="NCBI Taxonomy" id="1440774"/>
    <lineage>
        <taxon>Bacteria</taxon>
        <taxon>Bacillati</taxon>
        <taxon>Actinomycetota</taxon>
        <taxon>Actinomycetes</taxon>
        <taxon>Mycobacteriales</taxon>
        <taxon>Mycobacteriaceae</taxon>
        <taxon>Mycolicibacterium</taxon>
    </lineage>
</organism>
<accession>A0A064CU83</accession>
<protein>
    <submittedName>
        <fullName evidence="1">Thiol-disulfide oxidoreductase</fullName>
    </submittedName>
</protein>
<dbReference type="EMBL" id="JALN02000001">
    <property type="protein sequence ID" value="KDF02348.1"/>
    <property type="molecule type" value="Genomic_DNA"/>
</dbReference>
<dbReference type="Proteomes" id="UP000022835">
    <property type="component" value="Unassembled WGS sequence"/>
</dbReference>
<gene>
    <name evidence="1" type="ORF">Y900_026275</name>
</gene>
<dbReference type="InterPro" id="IPR007263">
    <property type="entry name" value="DCC1-like"/>
</dbReference>
<dbReference type="PANTHER" id="PTHR33639:SF2">
    <property type="entry name" value="DUF393 DOMAIN-CONTAINING PROTEIN"/>
    <property type="match status" value="1"/>
</dbReference>
<evidence type="ECO:0000313" key="2">
    <source>
        <dbReference type="Proteomes" id="UP000022835"/>
    </source>
</evidence>
<evidence type="ECO:0000313" key="1">
    <source>
        <dbReference type="EMBL" id="KDF02348.1"/>
    </source>
</evidence>
<sequence>MTPADDFPTAPVLLYDGVCGVCNSAVRTILRHDRRGTLLFAALDSDFARETIARHPELAGADTAVFVRDAGRPSETAYLRSTALLQVAAYLGGWWRLTLTAYVIPRVARDWLYERFATVRYRIGGRHDTCPIPTADVRNRFLDSAYG</sequence>